<dbReference type="InterPro" id="IPR052026">
    <property type="entry name" value="ExeA_AAA_ATPase_DNA-bind"/>
</dbReference>
<proteinExistence type="predicted"/>
<dbReference type="Proteomes" id="UP000036097">
    <property type="component" value="Unassembled WGS sequence"/>
</dbReference>
<dbReference type="RefSeq" id="WP_047877840.1">
    <property type="nucleotide sequence ID" value="NZ_LDOT01000005.1"/>
</dbReference>
<dbReference type="Pfam" id="PF05036">
    <property type="entry name" value="SPOR"/>
    <property type="match status" value="1"/>
</dbReference>
<dbReference type="AlphaFoldDB" id="A0A0J1H731"/>
<dbReference type="OrthoDB" id="6189127at2"/>
<gene>
    <name evidence="3" type="ORF">ABT56_05395</name>
</gene>
<accession>A0A0J1H731</accession>
<evidence type="ECO:0000313" key="3">
    <source>
        <dbReference type="EMBL" id="KLV07499.1"/>
    </source>
</evidence>
<sequence length="540" mass="58534">MNTDMHTQALDLDSQTQLLSRLQFLTRFSSNLIHITGAAGAGKTWLSQRYLEAWAGARQQALLLCHASQTASQQRAYLLQQLAPKAVFNDQDPLGQTLERIFAGERVDMLLVVDDAHLLSPVLVAELWDWHQQTQANRGSQVNVLLFSLPGRLDSSNDQTTAAKEIHPIEVDISALDEQESLLFVERALGLQLDAAARRWYREQLGGRDGNLPGDLVKMQYSDDTATAGYRFSPKAALALGGAAALLGLGWWLWSAEPAPSPAPVVSGGINQQQLDQALVAADAKTVSGNTDLPASGIYDDSASLPPEVMLEGQTVGRKDSPPRVVVPSAVVDAMLDEQAVGGSGENAVVARQDLLQPVLPEGKPVLEPKSAEEKREPVPVVAPELKPEPKAKPEAQTVTKPPVVPKQAAAETKRPTAKPVPEVKAAPKTPPADKSKARAKAELGATLRQYPPQHYALQLAAVRSLQAAEEFLADYDMAGKATVYRTLRSGEPWFIIVTGNYRNVAAAREAEDSLPARVQAVQPWAKSFRQIQLEMDRVK</sequence>
<organism evidence="3 4">
    <name type="scientific">Photobacterium aquae</name>
    <dbReference type="NCBI Taxonomy" id="1195763"/>
    <lineage>
        <taxon>Bacteria</taxon>
        <taxon>Pseudomonadati</taxon>
        <taxon>Pseudomonadota</taxon>
        <taxon>Gammaproteobacteria</taxon>
        <taxon>Vibrionales</taxon>
        <taxon>Vibrionaceae</taxon>
        <taxon>Photobacterium</taxon>
    </lineage>
</organism>
<dbReference type="GO" id="GO:0016887">
    <property type="term" value="F:ATP hydrolysis activity"/>
    <property type="evidence" value="ECO:0007669"/>
    <property type="project" value="InterPro"/>
</dbReference>
<keyword evidence="4" id="KW-1185">Reference proteome</keyword>
<comment type="caution">
    <text evidence="3">The sequence shown here is derived from an EMBL/GenBank/DDBJ whole genome shotgun (WGS) entry which is preliminary data.</text>
</comment>
<dbReference type="InterPro" id="IPR007730">
    <property type="entry name" value="SPOR-like_dom"/>
</dbReference>
<dbReference type="EMBL" id="LDOT01000005">
    <property type="protein sequence ID" value="KLV07499.1"/>
    <property type="molecule type" value="Genomic_DNA"/>
</dbReference>
<feature type="compositionally biased region" description="Basic and acidic residues" evidence="1">
    <location>
        <begin position="365"/>
        <end position="378"/>
    </location>
</feature>
<dbReference type="InterPro" id="IPR036680">
    <property type="entry name" value="SPOR-like_sf"/>
</dbReference>
<dbReference type="SUPFAM" id="SSF52540">
    <property type="entry name" value="P-loop containing nucleoside triphosphate hydrolases"/>
    <property type="match status" value="1"/>
</dbReference>
<dbReference type="Gene3D" id="3.40.50.300">
    <property type="entry name" value="P-loop containing nucleotide triphosphate hydrolases"/>
    <property type="match status" value="1"/>
</dbReference>
<evidence type="ECO:0000313" key="4">
    <source>
        <dbReference type="Proteomes" id="UP000036097"/>
    </source>
</evidence>
<dbReference type="PANTHER" id="PTHR35894:SF7">
    <property type="entry name" value="GENERAL SECRETION PATHWAY PROTEIN A-RELATED"/>
    <property type="match status" value="1"/>
</dbReference>
<name>A0A0J1H731_9GAMM</name>
<feature type="domain" description="SPOR" evidence="2">
    <location>
        <begin position="450"/>
        <end position="528"/>
    </location>
</feature>
<dbReference type="PATRIC" id="fig|1195763.3.peg.1142"/>
<dbReference type="PROSITE" id="PS51724">
    <property type="entry name" value="SPOR"/>
    <property type="match status" value="1"/>
</dbReference>
<evidence type="ECO:0000259" key="2">
    <source>
        <dbReference type="PROSITE" id="PS51724"/>
    </source>
</evidence>
<dbReference type="Gene3D" id="3.30.70.1070">
    <property type="entry name" value="Sporulation related repeat"/>
    <property type="match status" value="1"/>
</dbReference>
<reference evidence="3 4" key="1">
    <citation type="submission" date="2015-05" db="EMBL/GenBank/DDBJ databases">
        <title>Photobacterium galathea sp. nov.</title>
        <authorList>
            <person name="Machado H."/>
            <person name="Gram L."/>
        </authorList>
    </citation>
    <scope>NUCLEOTIDE SEQUENCE [LARGE SCALE GENOMIC DNA]</scope>
    <source>
        <strain evidence="3 4">CGMCC 1.12159</strain>
    </source>
</reference>
<evidence type="ECO:0000256" key="1">
    <source>
        <dbReference type="SAM" id="MobiDB-lite"/>
    </source>
</evidence>
<feature type="region of interest" description="Disordered" evidence="1">
    <location>
        <begin position="361"/>
        <end position="439"/>
    </location>
</feature>
<dbReference type="GO" id="GO:0042834">
    <property type="term" value="F:peptidoglycan binding"/>
    <property type="evidence" value="ECO:0007669"/>
    <property type="project" value="InterPro"/>
</dbReference>
<dbReference type="Pfam" id="PF13401">
    <property type="entry name" value="AAA_22"/>
    <property type="match status" value="1"/>
</dbReference>
<dbReference type="PANTHER" id="PTHR35894">
    <property type="entry name" value="GENERAL SECRETION PATHWAY PROTEIN A-RELATED"/>
    <property type="match status" value="1"/>
</dbReference>
<dbReference type="InterPro" id="IPR049945">
    <property type="entry name" value="AAA_22"/>
</dbReference>
<dbReference type="SUPFAM" id="SSF110997">
    <property type="entry name" value="Sporulation related repeat"/>
    <property type="match status" value="1"/>
</dbReference>
<dbReference type="InterPro" id="IPR027417">
    <property type="entry name" value="P-loop_NTPase"/>
</dbReference>
<dbReference type="STRING" id="1195763.ABT56_05395"/>
<protein>
    <recommendedName>
        <fullName evidence="2">SPOR domain-containing protein</fullName>
    </recommendedName>
</protein>